<dbReference type="AlphaFoldDB" id="A0A415BSC3"/>
<feature type="compositionally biased region" description="Basic and acidic residues" evidence="1">
    <location>
        <begin position="135"/>
        <end position="148"/>
    </location>
</feature>
<evidence type="ECO:0000256" key="1">
    <source>
        <dbReference type="SAM" id="MobiDB-lite"/>
    </source>
</evidence>
<organism evidence="2 3">
    <name type="scientific">Phocaeicola vulgatus</name>
    <name type="common">Bacteroides vulgatus</name>
    <dbReference type="NCBI Taxonomy" id="821"/>
    <lineage>
        <taxon>Bacteria</taxon>
        <taxon>Pseudomonadati</taxon>
        <taxon>Bacteroidota</taxon>
        <taxon>Bacteroidia</taxon>
        <taxon>Bacteroidales</taxon>
        <taxon>Bacteroidaceae</taxon>
        <taxon>Phocaeicola</taxon>
    </lineage>
</organism>
<reference evidence="2 3" key="1">
    <citation type="submission" date="2018-08" db="EMBL/GenBank/DDBJ databases">
        <title>A genome reference for cultivated species of the human gut microbiota.</title>
        <authorList>
            <person name="Zou Y."/>
            <person name="Xue W."/>
            <person name="Luo G."/>
        </authorList>
    </citation>
    <scope>NUCLEOTIDE SEQUENCE [LARGE SCALE GENOMIC DNA]</scope>
    <source>
        <strain evidence="2 3">AM13-21</strain>
    </source>
</reference>
<proteinExistence type="predicted"/>
<feature type="region of interest" description="Disordered" evidence="1">
    <location>
        <begin position="135"/>
        <end position="156"/>
    </location>
</feature>
<dbReference type="RefSeq" id="WP_118290576.1">
    <property type="nucleotide sequence ID" value="NZ_QRLF01000011.1"/>
</dbReference>
<gene>
    <name evidence="2" type="ORF">DW150_07895</name>
</gene>
<name>A0A415BSC3_PHOVU</name>
<protein>
    <submittedName>
        <fullName evidence="2">Uncharacterized protein</fullName>
    </submittedName>
</protein>
<evidence type="ECO:0000313" key="3">
    <source>
        <dbReference type="Proteomes" id="UP000285777"/>
    </source>
</evidence>
<accession>A0A415BSC3</accession>
<evidence type="ECO:0000313" key="2">
    <source>
        <dbReference type="EMBL" id="RHI92121.1"/>
    </source>
</evidence>
<dbReference type="EMBL" id="QRLF01000011">
    <property type="protein sequence ID" value="RHI92121.1"/>
    <property type="molecule type" value="Genomic_DNA"/>
</dbReference>
<dbReference type="Proteomes" id="UP000285777">
    <property type="component" value="Unassembled WGS sequence"/>
</dbReference>
<sequence length="156" mass="18676">MTEQEKYGIEQLSEYLEMQIRIKDGRIKRYKEQMDSDFLYYFAWAGKDLFKEHYMVGKYKELRQILKEAESPEAVQDYLQRERGKCLEKLVDGEIYTHYSEDIFNLAHSYKTECRQQLIRDYNGFGQLLSMKSPRKEVKARTGPETMKKKSNGLKM</sequence>
<comment type="caution">
    <text evidence="2">The sequence shown here is derived from an EMBL/GenBank/DDBJ whole genome shotgun (WGS) entry which is preliminary data.</text>
</comment>